<accession>A0A6J7L8A7</accession>
<organism evidence="1">
    <name type="scientific">freshwater metagenome</name>
    <dbReference type="NCBI Taxonomy" id="449393"/>
    <lineage>
        <taxon>unclassified sequences</taxon>
        <taxon>metagenomes</taxon>
        <taxon>ecological metagenomes</taxon>
    </lineage>
</organism>
<proteinExistence type="predicted"/>
<dbReference type="Pfam" id="PF11290">
    <property type="entry name" value="DUF3090"/>
    <property type="match status" value="1"/>
</dbReference>
<dbReference type="NCBIfam" id="TIGR03847">
    <property type="entry name" value="conserved hypothetical protein"/>
    <property type="match status" value="1"/>
</dbReference>
<dbReference type="EMBL" id="CAFBNR010000030">
    <property type="protein sequence ID" value="CAB4963183.1"/>
    <property type="molecule type" value="Genomic_DNA"/>
</dbReference>
<name>A0A6J7L8A7_9ZZZZ</name>
<dbReference type="InterPro" id="IPR021441">
    <property type="entry name" value="DUF3090"/>
</dbReference>
<evidence type="ECO:0000313" key="1">
    <source>
        <dbReference type="EMBL" id="CAB4963183.1"/>
    </source>
</evidence>
<sequence>MSAFYEFDQADAFTSGALGEPGSRLFVIQVRANGQRVTMKCEKQQVAALAQYMRQLLADAPDADDRPIVDAMQLSSPIDIEFVVGTVGIAYDSRNDRMVVQIEELVPTNDDNEPIDDVDPGRVRVQMSRGQAAAFCEHSDDVVAAGRPPCIFCGHPIDLDGHACPRMN</sequence>
<protein>
    <submittedName>
        <fullName evidence="1">Unannotated protein</fullName>
    </submittedName>
</protein>
<reference evidence="1" key="1">
    <citation type="submission" date="2020-05" db="EMBL/GenBank/DDBJ databases">
        <authorList>
            <person name="Chiriac C."/>
            <person name="Salcher M."/>
            <person name="Ghai R."/>
            <person name="Kavagutti S V."/>
        </authorList>
    </citation>
    <scope>NUCLEOTIDE SEQUENCE</scope>
</reference>
<gene>
    <name evidence="1" type="ORF">UFOPK3879_00762</name>
</gene>
<dbReference type="AlphaFoldDB" id="A0A6J7L8A7"/>